<dbReference type="AlphaFoldDB" id="A0A9D3WCP5"/>
<sequence length="266" mass="30574">MSRWKIVEAIGRLVRKDLCLSVVVDLNLKRFIDVVVANSGETVGRVVKERGSEYGLWMLVERRSRCLAQHISTSVGVETEGVDKGVLDTRVRVNGSSKNFRGVKAHYNPTFEESEGTLVLIFNRALDLGKHSTEYNLKYKLDISLLEPRVSGSEADNIITKLGFQYSHRVEEIGYFEGIWIGCKDFIRVEVDHPNFESFVKENWIFTEDMFDTLGKFTHNLKEWNKSVYGHITARKRFLVNKLANVQWKIDLSGSNYLTQVELKIH</sequence>
<protein>
    <submittedName>
        <fullName evidence="1">Uncharacterized protein</fullName>
    </submittedName>
</protein>
<keyword evidence="2" id="KW-1185">Reference proteome</keyword>
<organism evidence="1 2">
    <name type="scientific">Gossypium stocksii</name>
    <dbReference type="NCBI Taxonomy" id="47602"/>
    <lineage>
        <taxon>Eukaryota</taxon>
        <taxon>Viridiplantae</taxon>
        <taxon>Streptophyta</taxon>
        <taxon>Embryophyta</taxon>
        <taxon>Tracheophyta</taxon>
        <taxon>Spermatophyta</taxon>
        <taxon>Magnoliopsida</taxon>
        <taxon>eudicotyledons</taxon>
        <taxon>Gunneridae</taxon>
        <taxon>Pentapetalae</taxon>
        <taxon>rosids</taxon>
        <taxon>malvids</taxon>
        <taxon>Malvales</taxon>
        <taxon>Malvaceae</taxon>
        <taxon>Malvoideae</taxon>
        <taxon>Gossypium</taxon>
    </lineage>
</organism>
<dbReference type="OrthoDB" id="1001431at2759"/>
<name>A0A9D3WCP5_9ROSI</name>
<proteinExistence type="predicted"/>
<accession>A0A9D3WCP5</accession>
<evidence type="ECO:0000313" key="1">
    <source>
        <dbReference type="EMBL" id="KAH1121546.1"/>
    </source>
</evidence>
<dbReference type="Proteomes" id="UP000828251">
    <property type="component" value="Unassembled WGS sequence"/>
</dbReference>
<reference evidence="1 2" key="1">
    <citation type="journal article" date="2021" name="Plant Biotechnol. J.">
        <title>Multi-omics assisted identification of the key and species-specific regulatory components of drought-tolerant mechanisms in Gossypium stocksii.</title>
        <authorList>
            <person name="Yu D."/>
            <person name="Ke L."/>
            <person name="Zhang D."/>
            <person name="Wu Y."/>
            <person name="Sun Y."/>
            <person name="Mei J."/>
            <person name="Sun J."/>
            <person name="Sun Y."/>
        </authorList>
    </citation>
    <scope>NUCLEOTIDE SEQUENCE [LARGE SCALE GENOMIC DNA]</scope>
    <source>
        <strain evidence="2">cv. E1</strain>
        <tissue evidence="1">Leaf</tissue>
    </source>
</reference>
<evidence type="ECO:0000313" key="2">
    <source>
        <dbReference type="Proteomes" id="UP000828251"/>
    </source>
</evidence>
<gene>
    <name evidence="1" type="ORF">J1N35_004706</name>
</gene>
<dbReference type="EMBL" id="JAIQCV010000002">
    <property type="protein sequence ID" value="KAH1121546.1"/>
    <property type="molecule type" value="Genomic_DNA"/>
</dbReference>
<comment type="caution">
    <text evidence="1">The sequence shown here is derived from an EMBL/GenBank/DDBJ whole genome shotgun (WGS) entry which is preliminary data.</text>
</comment>